<dbReference type="InterPro" id="IPR027417">
    <property type="entry name" value="P-loop_NTPase"/>
</dbReference>
<dbReference type="GO" id="GO:0005525">
    <property type="term" value="F:GTP binding"/>
    <property type="evidence" value="ECO:0007669"/>
    <property type="project" value="InterPro"/>
</dbReference>
<dbReference type="InterPro" id="IPR041623">
    <property type="entry name" value="NOG1_N"/>
</dbReference>
<organism evidence="3 4">
    <name type="scientific">Symbiochloris irregularis</name>
    <dbReference type="NCBI Taxonomy" id="706552"/>
    <lineage>
        <taxon>Eukaryota</taxon>
        <taxon>Viridiplantae</taxon>
        <taxon>Chlorophyta</taxon>
        <taxon>core chlorophytes</taxon>
        <taxon>Trebouxiophyceae</taxon>
        <taxon>Trebouxiales</taxon>
        <taxon>Trebouxiaceae</taxon>
        <taxon>Symbiochloris</taxon>
    </lineage>
</organism>
<dbReference type="Proteomes" id="UP001465755">
    <property type="component" value="Unassembled WGS sequence"/>
</dbReference>
<dbReference type="PANTHER" id="PTHR45759">
    <property type="entry name" value="NUCLEOLAR GTP-BINDING PROTEIN 1"/>
    <property type="match status" value="1"/>
</dbReference>
<comment type="caution">
    <text evidence="3">The sequence shown here is derived from an EMBL/GenBank/DDBJ whole genome shotgun (WGS) entry which is preliminary data.</text>
</comment>
<dbReference type="SUPFAM" id="SSF52540">
    <property type="entry name" value="P-loop containing nucleoside triphosphate hydrolases"/>
    <property type="match status" value="1"/>
</dbReference>
<proteinExistence type="predicted"/>
<evidence type="ECO:0000256" key="1">
    <source>
        <dbReference type="ARBA" id="ARBA00022741"/>
    </source>
</evidence>
<dbReference type="Gene3D" id="1.20.120.1190">
    <property type="match status" value="1"/>
</dbReference>
<dbReference type="PROSITE" id="PS51710">
    <property type="entry name" value="G_OBG"/>
    <property type="match status" value="1"/>
</dbReference>
<keyword evidence="4" id="KW-1185">Reference proteome</keyword>
<name>A0AAW1NWN7_9CHLO</name>
<evidence type="ECO:0000313" key="4">
    <source>
        <dbReference type="Proteomes" id="UP001465755"/>
    </source>
</evidence>
<gene>
    <name evidence="3" type="ORF">WJX73_004556</name>
</gene>
<reference evidence="3 4" key="1">
    <citation type="journal article" date="2024" name="Nat. Commun.">
        <title>Phylogenomics reveals the evolutionary origins of lichenization in chlorophyte algae.</title>
        <authorList>
            <person name="Puginier C."/>
            <person name="Libourel C."/>
            <person name="Otte J."/>
            <person name="Skaloud P."/>
            <person name="Haon M."/>
            <person name="Grisel S."/>
            <person name="Petersen M."/>
            <person name="Berrin J.G."/>
            <person name="Delaux P.M."/>
            <person name="Dal Grande F."/>
            <person name="Keller J."/>
        </authorList>
    </citation>
    <scope>NUCLEOTIDE SEQUENCE [LARGE SCALE GENOMIC DNA]</scope>
    <source>
        <strain evidence="3 4">SAG 2036</strain>
    </source>
</reference>
<evidence type="ECO:0000259" key="2">
    <source>
        <dbReference type="PROSITE" id="PS51710"/>
    </source>
</evidence>
<keyword evidence="1" id="KW-0547">Nucleotide-binding</keyword>
<dbReference type="Pfam" id="PF17835">
    <property type="entry name" value="NOG1_N"/>
    <property type="match status" value="1"/>
</dbReference>
<feature type="domain" description="OBG-type G" evidence="2">
    <location>
        <begin position="204"/>
        <end position="264"/>
    </location>
</feature>
<accession>A0AAW1NWN7</accession>
<evidence type="ECO:0000313" key="3">
    <source>
        <dbReference type="EMBL" id="KAK9797438.1"/>
    </source>
</evidence>
<dbReference type="PRINTS" id="PR00326">
    <property type="entry name" value="GTP1OBG"/>
</dbReference>
<dbReference type="Gene3D" id="3.40.50.300">
    <property type="entry name" value="P-loop containing nucleotide triphosphate hydrolases"/>
    <property type="match status" value="1"/>
</dbReference>
<dbReference type="AlphaFoldDB" id="A0AAW1NWN7"/>
<sequence>MQGWRVSPHRSSLSFSVKVLASFTGRQASHSAIAAEGRLGSFAKLPYVPPTDELLQSALKRSLRLSRNNKLKNETLKARNLTARQLDALTKELAVPLGKLVKGFPAVSQLHQFEQALLLLTLGPQRYERHLHGVDSLRKSLLEVGKGYAAQAAKAKNKADALAIQETGFANMQSVYAKGESSLINLKEVAKQLRRLPTVEVEAPTVVLVGAPNVGKSSLVRALSSGLPEVCDYPFTTRTVKMGHFFINGVRHQVTDTPVGSFWT</sequence>
<dbReference type="InterPro" id="IPR006073">
    <property type="entry name" value="GTP-bd"/>
</dbReference>
<dbReference type="EMBL" id="JALJOQ010000106">
    <property type="protein sequence ID" value="KAK9797438.1"/>
    <property type="molecule type" value="Genomic_DNA"/>
</dbReference>
<protein>
    <recommendedName>
        <fullName evidence="2">OBG-type G domain-containing protein</fullName>
    </recommendedName>
</protein>
<dbReference type="Pfam" id="PF01926">
    <property type="entry name" value="MMR_HSR1"/>
    <property type="match status" value="1"/>
</dbReference>
<dbReference type="InterPro" id="IPR031167">
    <property type="entry name" value="G_OBG"/>
</dbReference>